<dbReference type="EMBL" id="NKUJ01000242">
    <property type="protein sequence ID" value="RMJ09450.1"/>
    <property type="molecule type" value="Genomic_DNA"/>
</dbReference>
<sequence>MAEALAALGVAANVLQFIECGYRIVKAAQELKSDKDEFMISTGETEMLAKSLNLTLGRIQTGCAIPIPPHLSTPISTCIELSEKLGRLLDDIKVSPKEKPIWKRIQAWFKTYTKVDEIKSLDNRLTLLRINICDQLNLGLLYDTPGPYILHLLY</sequence>
<evidence type="ECO:0000313" key="2">
    <source>
        <dbReference type="Proteomes" id="UP000277212"/>
    </source>
</evidence>
<keyword evidence="2" id="KW-1185">Reference proteome</keyword>
<proteinExistence type="predicted"/>
<dbReference type="AlphaFoldDB" id="A0A3M2RVX6"/>
<evidence type="ECO:0000313" key="1">
    <source>
        <dbReference type="EMBL" id="RMJ09450.1"/>
    </source>
</evidence>
<comment type="caution">
    <text evidence="1">The sequence shown here is derived from an EMBL/GenBank/DDBJ whole genome shotgun (WGS) entry which is preliminary data.</text>
</comment>
<dbReference type="OrthoDB" id="443402at2759"/>
<reference evidence="1 2" key="1">
    <citation type="submission" date="2017-06" db="EMBL/GenBank/DDBJ databases">
        <title>Comparative genomic analysis of Ambrosia Fusariam Clade fungi.</title>
        <authorList>
            <person name="Stajich J.E."/>
            <person name="Carrillo J."/>
            <person name="Kijimoto T."/>
            <person name="Eskalen A."/>
            <person name="O'Donnell K."/>
            <person name="Kasson M."/>
        </authorList>
    </citation>
    <scope>NUCLEOTIDE SEQUENCE [LARGE SCALE GENOMIC DNA]</scope>
    <source>
        <strain evidence="1">UCR3666</strain>
    </source>
</reference>
<organism evidence="1 2">
    <name type="scientific">Fusarium kuroshium</name>
    <dbReference type="NCBI Taxonomy" id="2010991"/>
    <lineage>
        <taxon>Eukaryota</taxon>
        <taxon>Fungi</taxon>
        <taxon>Dikarya</taxon>
        <taxon>Ascomycota</taxon>
        <taxon>Pezizomycotina</taxon>
        <taxon>Sordariomycetes</taxon>
        <taxon>Hypocreomycetidae</taxon>
        <taxon>Hypocreales</taxon>
        <taxon>Nectriaceae</taxon>
        <taxon>Fusarium</taxon>
        <taxon>Fusarium solani species complex</taxon>
    </lineage>
</organism>
<accession>A0A3M2RVX6</accession>
<name>A0A3M2RVX6_9HYPO</name>
<gene>
    <name evidence="1" type="ORF">CDV36_010938</name>
</gene>
<dbReference type="Proteomes" id="UP000277212">
    <property type="component" value="Unassembled WGS sequence"/>
</dbReference>
<protein>
    <submittedName>
        <fullName evidence="1">Uncharacterized protein</fullName>
    </submittedName>
</protein>